<proteinExistence type="predicted"/>
<keyword evidence="1" id="KW-1185">Reference proteome</keyword>
<organism evidence="1 2">
    <name type="scientific">Ascaris lumbricoides</name>
    <name type="common">Giant roundworm</name>
    <dbReference type="NCBI Taxonomy" id="6252"/>
    <lineage>
        <taxon>Eukaryota</taxon>
        <taxon>Metazoa</taxon>
        <taxon>Ecdysozoa</taxon>
        <taxon>Nematoda</taxon>
        <taxon>Chromadorea</taxon>
        <taxon>Rhabditida</taxon>
        <taxon>Spirurina</taxon>
        <taxon>Ascaridomorpha</taxon>
        <taxon>Ascaridoidea</taxon>
        <taxon>Ascarididae</taxon>
        <taxon>Ascaris</taxon>
    </lineage>
</organism>
<dbReference type="AlphaFoldDB" id="A0A0M3HFK1"/>
<protein>
    <submittedName>
        <fullName evidence="2">DUF3385 domain-containing protein</fullName>
    </submittedName>
</protein>
<accession>A0A0M3HFK1</accession>
<name>A0A0M3HFK1_ASCLU</name>
<dbReference type="InterPro" id="IPR016024">
    <property type="entry name" value="ARM-type_fold"/>
</dbReference>
<dbReference type="Proteomes" id="UP000036681">
    <property type="component" value="Unplaced"/>
</dbReference>
<dbReference type="SUPFAM" id="SSF48371">
    <property type="entry name" value="ARM repeat"/>
    <property type="match status" value="1"/>
</dbReference>
<dbReference type="InterPro" id="IPR011989">
    <property type="entry name" value="ARM-like"/>
</dbReference>
<evidence type="ECO:0000313" key="2">
    <source>
        <dbReference type="WBParaSite" id="ALUE_0000029601-mRNA-1"/>
    </source>
</evidence>
<sequence length="327" mass="37883">FNKLQFFQTLNRLSAIAKRDPQWFPKFVKKGDLFKQFDRLLVDDRWEVQHQCIKFLLDAIPTFGNNVEWCVSYLLPRLIMKLGSSKITVRRVTNQMLTTYLRLQPDAVNIVQRILVNFLLNRDNEPIVIDEVLNEITNLLIPECRTQNWTILIDGLTKLMLLTSEMKLQEKIAHLLTNINAYLRAQRFEEIISSLPNAQKVICEKYRSIIFEKNTKFDVETMKSTTNSSQITNEATTTEKKYRFGIVPTMVSNMLINDAEAATRIAGLEQTKAIIEEISAEDIRKFVPHLHSYFVTLGNVVVLCLDVVRLTIERLNGHIAVHEQVLF</sequence>
<reference evidence="2" key="1">
    <citation type="submission" date="2017-02" db="UniProtKB">
        <authorList>
            <consortium name="WormBaseParasite"/>
        </authorList>
    </citation>
    <scope>IDENTIFICATION</scope>
</reference>
<evidence type="ECO:0000313" key="1">
    <source>
        <dbReference type="Proteomes" id="UP000036681"/>
    </source>
</evidence>
<dbReference type="WBParaSite" id="ALUE_0000029601-mRNA-1">
    <property type="protein sequence ID" value="ALUE_0000029601-mRNA-1"/>
    <property type="gene ID" value="ALUE_0000029601"/>
</dbReference>
<dbReference type="Gene3D" id="1.25.10.10">
    <property type="entry name" value="Leucine-rich Repeat Variant"/>
    <property type="match status" value="1"/>
</dbReference>